<evidence type="ECO:0000313" key="3">
    <source>
        <dbReference type="Proteomes" id="UP000001940"/>
    </source>
</evidence>
<evidence type="ECO:0000313" key="4">
    <source>
        <dbReference type="WormBase" id="E02H4.7"/>
    </source>
</evidence>
<dbReference type="OMA" id="TRLTFHW"/>
<protein>
    <submittedName>
        <fullName evidence="2">CUB_2 domain-containing protein</fullName>
    </submittedName>
</protein>
<dbReference type="PROSITE" id="PS51257">
    <property type="entry name" value="PROKAR_LIPOPROTEIN"/>
    <property type="match status" value="1"/>
</dbReference>
<proteinExistence type="evidence at protein level"/>
<accession>B3GWB3</accession>
<dbReference type="PeptideAtlas" id="B3GWB3"/>
<dbReference type="HOGENOM" id="CLU_1769813_0_0_1"/>
<dbReference type="KEGG" id="cel:CELE_E02H4.7"/>
<dbReference type="AlphaFoldDB" id="B3GWB3"/>
<keyword evidence="5" id="KW-1267">Proteomics identification</keyword>
<keyword evidence="3" id="KW-1185">Reference proteome</keyword>
<feature type="signal peptide" evidence="1">
    <location>
        <begin position="1"/>
        <end position="21"/>
    </location>
</feature>
<keyword evidence="1" id="KW-0732">Signal</keyword>
<dbReference type="PANTHER" id="PTHR21690:SF2">
    <property type="entry name" value="CUB DOMAIN-CONTAINING PROTEIN-RELATED"/>
    <property type="match status" value="1"/>
</dbReference>
<feature type="chain" id="PRO_5002787701" evidence="1">
    <location>
        <begin position="22"/>
        <end position="150"/>
    </location>
</feature>
<dbReference type="GeneID" id="7040175"/>
<dbReference type="InParanoid" id="B3GWB3"/>
<dbReference type="Bgee" id="WBGene00077757">
    <property type="expression patterns" value="Expressed in adult organism and 2 other cell types or tissues"/>
</dbReference>
<dbReference type="RefSeq" id="NP_001129923.1">
    <property type="nucleotide sequence ID" value="NM_001136451.1"/>
</dbReference>
<sequence length="150" mass="16250">MLKWMLTVLLLFTFAFSGVSTTGCVCYEAGNYTGRSAPISNSYDPDGFSPCYTDCSYVAYAGDDSHYWTRLTFHWGTTTNSGGLIQIFDGPLATGTPLIQISEGENVLSGSSKSNIKSTLPRITVKYTQTGNGINIYYGVIKALPNAQIN</sequence>
<dbReference type="FunCoup" id="B3GWB3">
    <property type="interactions" value="311"/>
</dbReference>
<evidence type="ECO:0000256" key="1">
    <source>
        <dbReference type="SAM" id="SignalP"/>
    </source>
</evidence>
<dbReference type="OrthoDB" id="5829887at2759"/>
<dbReference type="CTD" id="7040175"/>
<dbReference type="AGR" id="WB:WBGene00077757"/>
<organism evidence="2 3">
    <name type="scientific">Caenorhabditis elegans</name>
    <dbReference type="NCBI Taxonomy" id="6239"/>
    <lineage>
        <taxon>Eukaryota</taxon>
        <taxon>Metazoa</taxon>
        <taxon>Ecdysozoa</taxon>
        <taxon>Nematoda</taxon>
        <taxon>Chromadorea</taxon>
        <taxon>Rhabditida</taxon>
        <taxon>Rhabditina</taxon>
        <taxon>Rhabditomorpha</taxon>
        <taxon>Rhabditoidea</taxon>
        <taxon>Rhabditidae</taxon>
        <taxon>Peloderinae</taxon>
        <taxon>Caenorhabditis</taxon>
    </lineage>
</organism>
<dbReference type="PANTHER" id="PTHR21690">
    <property type="entry name" value="CUB DOMAIN-CONTAINING PROTEIN-RELATED"/>
    <property type="match status" value="1"/>
</dbReference>
<gene>
    <name evidence="2" type="ORF">CELE_E02H4.7</name>
    <name evidence="2 4" type="ORF">E02H4.7</name>
</gene>
<dbReference type="Proteomes" id="UP000001940">
    <property type="component" value="Chromosome X"/>
</dbReference>
<name>B3GWB3_CAEEL</name>
<reference evidence="2 3" key="1">
    <citation type="journal article" date="1998" name="Science">
        <title>Genome sequence of the nematode C. elegans: a platform for investigating biology.</title>
        <authorList>
            <consortium name="The C. elegans sequencing consortium"/>
            <person name="Sulson J.E."/>
            <person name="Waterston R."/>
        </authorList>
    </citation>
    <scope>NUCLEOTIDE SEQUENCE [LARGE SCALE GENOMIC DNA]</scope>
    <source>
        <strain evidence="2 3">Bristol N2</strain>
    </source>
</reference>
<dbReference type="WormBase" id="E02H4.7">
    <property type="protein sequence ID" value="CE42628"/>
    <property type="gene ID" value="WBGene00077757"/>
</dbReference>
<dbReference type="EMBL" id="BX284606">
    <property type="protein sequence ID" value="CAQ58101.1"/>
    <property type="molecule type" value="Genomic_DNA"/>
</dbReference>
<evidence type="ECO:0007829" key="5">
    <source>
        <dbReference type="PeptideAtlas" id="B3GWB3"/>
    </source>
</evidence>
<dbReference type="PhylomeDB" id="B3GWB3"/>
<evidence type="ECO:0000313" key="2">
    <source>
        <dbReference type="EMBL" id="CAQ58101.1"/>
    </source>
</evidence>
<dbReference type="PaxDb" id="6239-E02H4.7"/>
<dbReference type="eggNOG" id="ENOG502TJN8">
    <property type="taxonomic scope" value="Eukaryota"/>
</dbReference>